<comment type="caution">
    <text evidence="1">The sequence shown here is derived from an EMBL/GenBank/DDBJ whole genome shotgun (WGS) entry which is preliminary data.</text>
</comment>
<name>A0A926D5C1_9FIRM</name>
<dbReference type="AlphaFoldDB" id="A0A926D5C1"/>
<evidence type="ECO:0000313" key="1">
    <source>
        <dbReference type="EMBL" id="MBC8531901.1"/>
    </source>
</evidence>
<keyword evidence="2" id="KW-1185">Reference proteome</keyword>
<dbReference type="Proteomes" id="UP000623172">
    <property type="component" value="Unassembled WGS sequence"/>
</dbReference>
<dbReference type="RefSeq" id="WP_249316681.1">
    <property type="nucleotide sequence ID" value="NZ_JACRSR010000003.1"/>
</dbReference>
<accession>A0A926D5C1</accession>
<protein>
    <submittedName>
        <fullName evidence="1">Uncharacterized protein</fullName>
    </submittedName>
</protein>
<evidence type="ECO:0000313" key="2">
    <source>
        <dbReference type="Proteomes" id="UP000623172"/>
    </source>
</evidence>
<proteinExistence type="predicted"/>
<dbReference type="EMBL" id="JACRSR010000003">
    <property type="protein sequence ID" value="MBC8531901.1"/>
    <property type="molecule type" value="Genomic_DNA"/>
</dbReference>
<reference evidence="1" key="1">
    <citation type="submission" date="2020-08" db="EMBL/GenBank/DDBJ databases">
        <title>Genome public.</title>
        <authorList>
            <person name="Liu C."/>
            <person name="Sun Q."/>
        </authorList>
    </citation>
    <scope>NUCLEOTIDE SEQUENCE</scope>
    <source>
        <strain evidence="1">NSJ-53</strain>
    </source>
</reference>
<gene>
    <name evidence="1" type="ORF">H8696_08580</name>
</gene>
<sequence length="95" mass="11189">MPDIFERMRDGIVRGASTVAEEGGKLVERGRIKASILKLEDEKRGKLQELGQMFYEMYKKDELHTEVLREVCMQVERLDEELETQRSNERLKSEE</sequence>
<organism evidence="1 2">
    <name type="scientific">Gehongia tenuis</name>
    <dbReference type="NCBI Taxonomy" id="2763655"/>
    <lineage>
        <taxon>Bacteria</taxon>
        <taxon>Bacillati</taxon>
        <taxon>Bacillota</taxon>
        <taxon>Clostridia</taxon>
        <taxon>Christensenellales</taxon>
        <taxon>Christensenellaceae</taxon>
        <taxon>Gehongia</taxon>
    </lineage>
</organism>